<dbReference type="PANTHER" id="PTHR47157">
    <property type="entry name" value="CHROMODOMAIN-HELICASE-DNA-BINDING PROTEIN 1-LIKE"/>
    <property type="match status" value="1"/>
</dbReference>
<organism evidence="6">
    <name type="scientific">Echinostoma caproni</name>
    <dbReference type="NCBI Taxonomy" id="27848"/>
    <lineage>
        <taxon>Eukaryota</taxon>
        <taxon>Metazoa</taxon>
        <taxon>Spiralia</taxon>
        <taxon>Lophotrochozoa</taxon>
        <taxon>Platyhelminthes</taxon>
        <taxon>Trematoda</taxon>
        <taxon>Digenea</taxon>
        <taxon>Plagiorchiida</taxon>
        <taxon>Echinostomata</taxon>
        <taxon>Echinostomatoidea</taxon>
        <taxon>Echinostomatidae</taxon>
        <taxon>Echinostoma</taxon>
    </lineage>
</organism>
<comment type="similarity">
    <text evidence="2">Belongs to the SNF2/RAD54 helicase family.</text>
</comment>
<dbReference type="AlphaFoldDB" id="A0A183B148"/>
<dbReference type="SUPFAM" id="SSF52949">
    <property type="entry name" value="Macro domain-like"/>
    <property type="match status" value="1"/>
</dbReference>
<evidence type="ECO:0000256" key="4">
    <source>
        <dbReference type="ARBA" id="ARBA00022840"/>
    </source>
</evidence>
<evidence type="ECO:0000256" key="2">
    <source>
        <dbReference type="ARBA" id="ARBA00007025"/>
    </source>
</evidence>
<dbReference type="GO" id="GO:0006281">
    <property type="term" value="P:DNA repair"/>
    <property type="evidence" value="ECO:0007669"/>
    <property type="project" value="InterPro"/>
</dbReference>
<reference evidence="6" key="1">
    <citation type="submission" date="2016-06" db="UniProtKB">
        <authorList>
            <consortium name="WormBaseParasite"/>
        </authorList>
    </citation>
    <scope>IDENTIFICATION</scope>
</reference>
<comment type="subcellular location">
    <subcellularLocation>
        <location evidence="1">Nucleus</location>
    </subcellularLocation>
</comment>
<evidence type="ECO:0000256" key="3">
    <source>
        <dbReference type="ARBA" id="ARBA00022741"/>
    </source>
</evidence>
<dbReference type="GO" id="GO:0005524">
    <property type="term" value="F:ATP binding"/>
    <property type="evidence" value="ECO:0007669"/>
    <property type="project" value="UniProtKB-KW"/>
</dbReference>
<name>A0A183B148_9TREM</name>
<evidence type="ECO:0000256" key="5">
    <source>
        <dbReference type="ARBA" id="ARBA00023242"/>
    </source>
</evidence>
<keyword evidence="4" id="KW-0067">ATP-binding</keyword>
<proteinExistence type="inferred from homology"/>
<dbReference type="GO" id="GO:0003678">
    <property type="term" value="F:DNA helicase activity"/>
    <property type="evidence" value="ECO:0007669"/>
    <property type="project" value="InterPro"/>
</dbReference>
<sequence length="304" mass="33145">LSVASASRKPLSAEELAERARKKLEADATRMLKAQEAKARRTAAKLEKRKAKWNAVGYQSRSVYANVESPDENTPAEDPTEWTTAIDDADVGGLVEENTSGSCPPGIYYKSGDAAEPLTKFDALNESNGQYTPVFVCACVDDSGGWGTRGFFGALSRRTNVPSMVYELAGTMDDLELGQCHLVPVFDPSEGDGEQSGVSTFGDWLLTRDSNSPDNPIRANFCALLVAQQHSRRSQSKGDPPDLQLDALDSALSALSKACRAVKQCSVHLPRLGHGTHAFTWYSVERLLRKHLVERGHVPVYVYP</sequence>
<dbReference type="InterPro" id="IPR031053">
    <property type="entry name" value="ALC1"/>
</dbReference>
<dbReference type="InterPro" id="IPR043472">
    <property type="entry name" value="Macro_dom-like"/>
</dbReference>
<dbReference type="Gene3D" id="3.40.220.10">
    <property type="entry name" value="Leucine Aminopeptidase, subunit E, domain 1"/>
    <property type="match status" value="1"/>
</dbReference>
<dbReference type="GO" id="GO:0006338">
    <property type="term" value="P:chromatin remodeling"/>
    <property type="evidence" value="ECO:0007669"/>
    <property type="project" value="InterPro"/>
</dbReference>
<protein>
    <submittedName>
        <fullName evidence="6">Macro domain-containing protein</fullName>
    </submittedName>
</protein>
<dbReference type="WBParaSite" id="ECPE_0001297101-mRNA-1">
    <property type="protein sequence ID" value="ECPE_0001297101-mRNA-1"/>
    <property type="gene ID" value="ECPE_0001297101"/>
</dbReference>
<dbReference type="GO" id="GO:0005634">
    <property type="term" value="C:nucleus"/>
    <property type="evidence" value="ECO:0007669"/>
    <property type="project" value="UniProtKB-SubCell"/>
</dbReference>
<evidence type="ECO:0000313" key="6">
    <source>
        <dbReference type="WBParaSite" id="ECPE_0001297101-mRNA-1"/>
    </source>
</evidence>
<keyword evidence="3" id="KW-0547">Nucleotide-binding</keyword>
<dbReference type="PANTHER" id="PTHR47157:SF1">
    <property type="entry name" value="CHROMODOMAIN-HELICASE-DNA-BINDING PROTEIN 1-LIKE"/>
    <property type="match status" value="1"/>
</dbReference>
<evidence type="ECO:0000256" key="1">
    <source>
        <dbReference type="ARBA" id="ARBA00004123"/>
    </source>
</evidence>
<accession>A0A183B148</accession>
<keyword evidence="5" id="KW-0539">Nucleus</keyword>